<protein>
    <submittedName>
        <fullName evidence="2">Uncharacterized protein</fullName>
    </submittedName>
</protein>
<evidence type="ECO:0000313" key="2">
    <source>
        <dbReference type="EMBL" id="OLP93326.1"/>
    </source>
</evidence>
<dbReference type="OrthoDB" id="10505585at2759"/>
<accession>A0A1Q9DDN0</accession>
<keyword evidence="3" id="KW-1185">Reference proteome</keyword>
<feature type="region of interest" description="Disordered" evidence="1">
    <location>
        <begin position="36"/>
        <end position="68"/>
    </location>
</feature>
<sequence length="404" mass="45543">MSHHINDKLILESAKPYILQAVHPYMGFSMLEAEREEAEAQAAAQLPTVEDKESDDSSPPSEDPGLTNDSLIKLCQCVSKLPRDSYSIQLKDNLKLTPGQDEDGAWYRVIALTTSPEHDYQLRIGNVKLHLEIKGGKIERMPEVLVNALKLHQQALCREGDEHRVHEPLYIKVQNRRVDFEVIKEPPTYPPDWLPELLRRMDRLTFWEPLGNQNTYRRSQRLKIEKESDDGLYNWRANIAEEKKPVFGDAWRWGGEAKVVGNCSAPTIVSAGYLLYVILLQLHQCDYSPISNTPRGCLFGVLEADEHADEEALAADCSMLRCVSDSAVAQLPALSPQASSPQRGARGHGKKGFRKGKVDQFQLEARLEWLHEAKDCKAELRKLKEYDSAVAGASFRTAGWADDS</sequence>
<comment type="caution">
    <text evidence="2">The sequence shown here is derived from an EMBL/GenBank/DDBJ whole genome shotgun (WGS) entry which is preliminary data.</text>
</comment>
<evidence type="ECO:0000313" key="3">
    <source>
        <dbReference type="Proteomes" id="UP000186817"/>
    </source>
</evidence>
<name>A0A1Q9DDN0_SYMMI</name>
<feature type="region of interest" description="Disordered" evidence="1">
    <location>
        <begin position="334"/>
        <end position="353"/>
    </location>
</feature>
<proteinExistence type="predicted"/>
<evidence type="ECO:0000256" key="1">
    <source>
        <dbReference type="SAM" id="MobiDB-lite"/>
    </source>
</evidence>
<dbReference type="Proteomes" id="UP000186817">
    <property type="component" value="Unassembled WGS sequence"/>
</dbReference>
<gene>
    <name evidence="2" type="ORF">AK812_SmicGene24788</name>
</gene>
<dbReference type="AlphaFoldDB" id="A0A1Q9DDN0"/>
<dbReference type="EMBL" id="LSRX01000586">
    <property type="protein sequence ID" value="OLP93326.1"/>
    <property type="molecule type" value="Genomic_DNA"/>
</dbReference>
<reference evidence="2 3" key="1">
    <citation type="submission" date="2016-02" db="EMBL/GenBank/DDBJ databases">
        <title>Genome analysis of coral dinoflagellate symbionts highlights evolutionary adaptations to a symbiotic lifestyle.</title>
        <authorList>
            <person name="Aranda M."/>
            <person name="Li Y."/>
            <person name="Liew Y.J."/>
            <person name="Baumgarten S."/>
            <person name="Simakov O."/>
            <person name="Wilson M."/>
            <person name="Piel J."/>
            <person name="Ashoor H."/>
            <person name="Bougouffa S."/>
            <person name="Bajic V.B."/>
            <person name="Ryu T."/>
            <person name="Ravasi T."/>
            <person name="Bayer T."/>
            <person name="Micklem G."/>
            <person name="Kim H."/>
            <person name="Bhak J."/>
            <person name="Lajeunesse T.C."/>
            <person name="Voolstra C.R."/>
        </authorList>
    </citation>
    <scope>NUCLEOTIDE SEQUENCE [LARGE SCALE GENOMIC DNA]</scope>
    <source>
        <strain evidence="2 3">CCMP2467</strain>
    </source>
</reference>
<organism evidence="2 3">
    <name type="scientific">Symbiodinium microadriaticum</name>
    <name type="common">Dinoflagellate</name>
    <name type="synonym">Zooxanthella microadriatica</name>
    <dbReference type="NCBI Taxonomy" id="2951"/>
    <lineage>
        <taxon>Eukaryota</taxon>
        <taxon>Sar</taxon>
        <taxon>Alveolata</taxon>
        <taxon>Dinophyceae</taxon>
        <taxon>Suessiales</taxon>
        <taxon>Symbiodiniaceae</taxon>
        <taxon>Symbiodinium</taxon>
    </lineage>
</organism>